<name>A0AAD6URI1_9AGAR</name>
<feature type="compositionally biased region" description="Low complexity" evidence="1">
    <location>
        <begin position="124"/>
        <end position="147"/>
    </location>
</feature>
<proteinExistence type="predicted"/>
<feature type="region of interest" description="Disordered" evidence="1">
    <location>
        <begin position="124"/>
        <end position="151"/>
    </location>
</feature>
<reference evidence="2" key="1">
    <citation type="submission" date="2023-03" db="EMBL/GenBank/DDBJ databases">
        <title>Massive genome expansion in bonnet fungi (Mycena s.s.) driven by repeated elements and novel gene families across ecological guilds.</title>
        <authorList>
            <consortium name="Lawrence Berkeley National Laboratory"/>
            <person name="Harder C.B."/>
            <person name="Miyauchi S."/>
            <person name="Viragh M."/>
            <person name="Kuo A."/>
            <person name="Thoen E."/>
            <person name="Andreopoulos B."/>
            <person name="Lu D."/>
            <person name="Skrede I."/>
            <person name="Drula E."/>
            <person name="Henrissat B."/>
            <person name="Morin E."/>
            <person name="Kohler A."/>
            <person name="Barry K."/>
            <person name="LaButti K."/>
            <person name="Morin E."/>
            <person name="Salamov A."/>
            <person name="Lipzen A."/>
            <person name="Mereny Z."/>
            <person name="Hegedus B."/>
            <person name="Baldrian P."/>
            <person name="Stursova M."/>
            <person name="Weitz H."/>
            <person name="Taylor A."/>
            <person name="Grigoriev I.V."/>
            <person name="Nagy L.G."/>
            <person name="Martin F."/>
            <person name="Kauserud H."/>
        </authorList>
    </citation>
    <scope>NUCLEOTIDE SEQUENCE</scope>
    <source>
        <strain evidence="2">9144</strain>
    </source>
</reference>
<sequence length="221" mass="24049">MAYVGFIAAIVRKISGDEVGLLMSTSPVLSLQDRFRRAMIHASGSTSVVVVASVGNYFGGAIGAALLQWTGINYISDPVLRQEFEERTIGKFIIETCSRVVEGIVNGTAPCEWLNGTIVPNQGSNSGWNNNGNSQWDKNSGNNNGNNPRYTVGGVDYSKNPDRVTYGGPVRLQTQLDLLVGVLDSHEYSLNAECIVQYMTSNSNQDGKVMERDWIRHGGLD</sequence>
<dbReference type="AlphaFoldDB" id="A0AAD6URI1"/>
<organism evidence="2 3">
    <name type="scientific">Mycena pura</name>
    <dbReference type="NCBI Taxonomy" id="153505"/>
    <lineage>
        <taxon>Eukaryota</taxon>
        <taxon>Fungi</taxon>
        <taxon>Dikarya</taxon>
        <taxon>Basidiomycota</taxon>
        <taxon>Agaricomycotina</taxon>
        <taxon>Agaricomycetes</taxon>
        <taxon>Agaricomycetidae</taxon>
        <taxon>Agaricales</taxon>
        <taxon>Marasmiineae</taxon>
        <taxon>Mycenaceae</taxon>
        <taxon>Mycena</taxon>
    </lineage>
</organism>
<comment type="caution">
    <text evidence="2">The sequence shown here is derived from an EMBL/GenBank/DDBJ whole genome shotgun (WGS) entry which is preliminary data.</text>
</comment>
<dbReference type="EMBL" id="JARJCW010000124">
    <property type="protein sequence ID" value="KAJ7192109.1"/>
    <property type="molecule type" value="Genomic_DNA"/>
</dbReference>
<evidence type="ECO:0000313" key="3">
    <source>
        <dbReference type="Proteomes" id="UP001219525"/>
    </source>
</evidence>
<dbReference type="Proteomes" id="UP001219525">
    <property type="component" value="Unassembled WGS sequence"/>
</dbReference>
<gene>
    <name evidence="2" type="ORF">GGX14DRAFT_406656</name>
</gene>
<evidence type="ECO:0000256" key="1">
    <source>
        <dbReference type="SAM" id="MobiDB-lite"/>
    </source>
</evidence>
<accession>A0AAD6URI1</accession>
<protein>
    <submittedName>
        <fullName evidence="2">Uncharacterized protein</fullName>
    </submittedName>
</protein>
<evidence type="ECO:0000313" key="2">
    <source>
        <dbReference type="EMBL" id="KAJ7192109.1"/>
    </source>
</evidence>
<keyword evidence="3" id="KW-1185">Reference proteome</keyword>